<feature type="domain" description="FAS1" evidence="3">
    <location>
        <begin position="578"/>
        <end position="724"/>
    </location>
</feature>
<dbReference type="InterPro" id="IPR000782">
    <property type="entry name" value="FAS1_domain"/>
</dbReference>
<protein>
    <submittedName>
        <fullName evidence="4">FAS1 domain-containing protein</fullName>
    </submittedName>
</protein>
<feature type="domain" description="FAS1" evidence="3">
    <location>
        <begin position="19"/>
        <end position="289"/>
    </location>
</feature>
<keyword evidence="1" id="KW-1133">Transmembrane helix</keyword>
<dbReference type="STRING" id="91626.A0A0C9MJU4"/>
<keyword evidence="1" id="KW-0812">Transmembrane</keyword>
<proteinExistence type="predicted"/>
<dbReference type="EMBL" id="DF836329">
    <property type="protein sequence ID" value="GAN03432.1"/>
    <property type="molecule type" value="Genomic_DNA"/>
</dbReference>
<dbReference type="OrthoDB" id="14252at2759"/>
<dbReference type="PANTHER" id="PTHR10900:SF77">
    <property type="entry name" value="FI19380P1"/>
    <property type="match status" value="1"/>
</dbReference>
<name>A0A0C9MJU4_9FUNG</name>
<gene>
    <name evidence="4" type="ORF">MAM1_0040d02885</name>
</gene>
<feature type="domain" description="FAS1" evidence="3">
    <location>
        <begin position="432"/>
        <end position="573"/>
    </location>
</feature>
<organism evidence="4">
    <name type="scientific">Mucor ambiguus</name>
    <dbReference type="NCBI Taxonomy" id="91626"/>
    <lineage>
        <taxon>Eukaryota</taxon>
        <taxon>Fungi</taxon>
        <taxon>Fungi incertae sedis</taxon>
        <taxon>Mucoromycota</taxon>
        <taxon>Mucoromycotina</taxon>
        <taxon>Mucoromycetes</taxon>
        <taxon>Mucorales</taxon>
        <taxon>Mucorineae</taxon>
        <taxon>Mucoraceae</taxon>
        <taxon>Mucor</taxon>
    </lineage>
</organism>
<sequence length="777" mass="87242">MIKILILPLLLFIHIALAYKTIIDVLSEDEKFSTLLNHIQHLELVKFVNSLESGTLFAPDNEAFNKCQFEIDRSALMYHFLKKGLLMDDTYHGQLKETLYIRPGYLGPDSKAGQRIKITKDGKKTFVNQAKIIEKDVQVNNQTYIQVIDRVLEPPVSLGDAIIHRNKALFDLMNSTDIIEMLKENKPFTVILSKREDPLEKFNGIESSYLRSPYGKEDLSLYFKYAIIDKPIYIDEFNSGKTTYKSLSGDSLVIAADKDKKSVTVNDVPLVQTDVIAANGVIHEMDDTFRFGGVDFTTRKYMYGANGTHMVELFDKYDVGHYIDQKELNYTFLIPPPDKLNQSLVSKSWLSYHVVQGSWPQENLVDNMLLQSEFKSEVLANNYQRLPVYVEKENVVSISSQSVQFDKSRVIGDSIQIHDDMIYQISEPLSLPGDILGKLVADLDLSTFIATLYVSEVVDEIKNTQGLTLFVPTNEAFQNLGLVAKYLVHSSAKSELQAVLRYHAAKSLLYYDDMTSKVHEVATLANSTLRISQNESGSVMIGRPEGSNGNTATVTHANTLVSNGVVHKISQVQIPNQVKISNQHLLVGIEASTMIQILKKANLLDKINQDDMVVLAPSEKAFAHIDLDALFADQYQLERLAKLHIVPTAWQERWITTLDSSKSRHDKSEYPTLLSDDDKVAIRENEKGELFVEVKNGGENDRAHAIGLGRVSAGGGVIAIDAVLLPIRRGLFGLPIVWSIVVTLTIIIITSGILSIIGFFGYKVYNRRKLGYRPIFD</sequence>
<dbReference type="PROSITE" id="PS50213">
    <property type="entry name" value="FAS1"/>
    <property type="match status" value="3"/>
</dbReference>
<dbReference type="Pfam" id="PF02469">
    <property type="entry name" value="Fasciclin"/>
    <property type="match status" value="4"/>
</dbReference>
<accession>A0A0C9MJU4</accession>
<dbReference type="PANTHER" id="PTHR10900">
    <property type="entry name" value="PERIOSTIN-RELATED"/>
    <property type="match status" value="1"/>
</dbReference>
<feature type="signal peptide" evidence="2">
    <location>
        <begin position="1"/>
        <end position="18"/>
    </location>
</feature>
<keyword evidence="5" id="KW-1185">Reference proteome</keyword>
<dbReference type="GO" id="GO:0005615">
    <property type="term" value="C:extracellular space"/>
    <property type="evidence" value="ECO:0007669"/>
    <property type="project" value="TreeGrafter"/>
</dbReference>
<evidence type="ECO:0000256" key="1">
    <source>
        <dbReference type="SAM" id="Phobius"/>
    </source>
</evidence>
<dbReference type="SMART" id="SM00554">
    <property type="entry name" value="FAS1"/>
    <property type="match status" value="4"/>
</dbReference>
<feature type="chain" id="PRO_5002199825" evidence="2">
    <location>
        <begin position="19"/>
        <end position="777"/>
    </location>
</feature>
<reference evidence="4" key="1">
    <citation type="submission" date="2014-09" db="EMBL/GenBank/DDBJ databases">
        <title>Draft genome sequence of an oleaginous Mucoromycotina fungus Mucor ambiguus NBRC6742.</title>
        <authorList>
            <person name="Takeda I."/>
            <person name="Yamane N."/>
            <person name="Morita T."/>
            <person name="Tamano K."/>
            <person name="Machida M."/>
            <person name="Baker S."/>
            <person name="Koike H."/>
        </authorList>
    </citation>
    <scope>NUCLEOTIDE SEQUENCE</scope>
    <source>
        <strain evidence="4">NBRC 6742</strain>
    </source>
</reference>
<dbReference type="Gene3D" id="2.30.180.10">
    <property type="entry name" value="FAS1 domain"/>
    <property type="match status" value="4"/>
</dbReference>
<dbReference type="InterPro" id="IPR050904">
    <property type="entry name" value="Adhesion/Biosynth-related"/>
</dbReference>
<keyword evidence="2" id="KW-0732">Signal</keyword>
<feature type="transmembrane region" description="Helical" evidence="1">
    <location>
        <begin position="736"/>
        <end position="762"/>
    </location>
</feature>
<evidence type="ECO:0000259" key="3">
    <source>
        <dbReference type="PROSITE" id="PS50213"/>
    </source>
</evidence>
<dbReference type="SUPFAM" id="SSF82153">
    <property type="entry name" value="FAS1 domain"/>
    <property type="match status" value="5"/>
</dbReference>
<dbReference type="Proteomes" id="UP000053815">
    <property type="component" value="Unassembled WGS sequence"/>
</dbReference>
<evidence type="ECO:0000256" key="2">
    <source>
        <dbReference type="SAM" id="SignalP"/>
    </source>
</evidence>
<keyword evidence="1" id="KW-0472">Membrane</keyword>
<dbReference type="AlphaFoldDB" id="A0A0C9MJU4"/>
<evidence type="ECO:0000313" key="5">
    <source>
        <dbReference type="Proteomes" id="UP000053815"/>
    </source>
</evidence>
<evidence type="ECO:0000313" key="4">
    <source>
        <dbReference type="EMBL" id="GAN03432.1"/>
    </source>
</evidence>
<dbReference type="InterPro" id="IPR036378">
    <property type="entry name" value="FAS1_dom_sf"/>
</dbReference>